<dbReference type="InterPro" id="IPR036667">
    <property type="entry name" value="PTS_IIB_sorbose-sp_sf"/>
</dbReference>
<gene>
    <name evidence="9" type="ORF">NSA47_13630</name>
</gene>
<evidence type="ECO:0000313" key="10">
    <source>
        <dbReference type="Proteomes" id="UP001205748"/>
    </source>
</evidence>
<dbReference type="EMBL" id="JANKAS010000017">
    <property type="protein sequence ID" value="MCR1900005.1"/>
    <property type="molecule type" value="Genomic_DNA"/>
</dbReference>
<keyword evidence="6" id="KW-0598">Phosphotransferase system</keyword>
<evidence type="ECO:0000256" key="6">
    <source>
        <dbReference type="ARBA" id="ARBA00022683"/>
    </source>
</evidence>
<dbReference type="Pfam" id="PF03830">
    <property type="entry name" value="PTSIIB_sorb"/>
    <property type="match status" value="1"/>
</dbReference>
<dbReference type="Gene3D" id="3.40.35.10">
    <property type="entry name" value="Phosphotransferase system, sorbose subfamily IIB component"/>
    <property type="match status" value="1"/>
</dbReference>
<evidence type="ECO:0000313" key="9">
    <source>
        <dbReference type="EMBL" id="MCR1900005.1"/>
    </source>
</evidence>
<evidence type="ECO:0000256" key="3">
    <source>
        <dbReference type="ARBA" id="ARBA00022490"/>
    </source>
</evidence>
<dbReference type="RefSeq" id="WP_257532895.1">
    <property type="nucleotide sequence ID" value="NZ_JANKAS010000017.1"/>
</dbReference>
<name>A0AAE3HIL8_9FIRM</name>
<dbReference type="InterPro" id="IPR004720">
    <property type="entry name" value="PTS_IIB_sorbose-sp"/>
</dbReference>
<keyword evidence="2" id="KW-0813">Transport</keyword>
<keyword evidence="3" id="KW-0963">Cytoplasm</keyword>
<keyword evidence="10" id="KW-1185">Reference proteome</keyword>
<dbReference type="Proteomes" id="UP001205748">
    <property type="component" value="Unassembled WGS sequence"/>
</dbReference>
<protein>
    <submittedName>
        <fullName evidence="9">PTS sugar transporter subunit IIB</fullName>
    </submittedName>
</protein>
<evidence type="ECO:0000256" key="2">
    <source>
        <dbReference type="ARBA" id="ARBA00022448"/>
    </source>
</evidence>
<organism evidence="9 10">
    <name type="scientific">Irregularibacter muris</name>
    <dbReference type="NCBI Taxonomy" id="1796619"/>
    <lineage>
        <taxon>Bacteria</taxon>
        <taxon>Bacillati</taxon>
        <taxon>Bacillota</taxon>
        <taxon>Clostridia</taxon>
        <taxon>Eubacteriales</taxon>
        <taxon>Eubacteriaceae</taxon>
        <taxon>Irregularibacter</taxon>
    </lineage>
</organism>
<comment type="subcellular location">
    <subcellularLocation>
        <location evidence="1">Cytoplasm</location>
    </subcellularLocation>
</comment>
<reference evidence="9" key="1">
    <citation type="submission" date="2022-07" db="EMBL/GenBank/DDBJ databases">
        <title>Enhanced cultured diversity of the mouse gut microbiota enables custom-made synthetic communities.</title>
        <authorList>
            <person name="Afrizal A."/>
        </authorList>
    </citation>
    <scope>NUCLEOTIDE SEQUENCE</scope>
    <source>
        <strain evidence="9">DSM 28593</strain>
    </source>
</reference>
<keyword evidence="5" id="KW-0808">Transferase</keyword>
<dbReference type="GO" id="GO:0009401">
    <property type="term" value="P:phosphoenolpyruvate-dependent sugar phosphotransferase system"/>
    <property type="evidence" value="ECO:0007669"/>
    <property type="project" value="UniProtKB-KW"/>
</dbReference>
<dbReference type="GO" id="GO:0008982">
    <property type="term" value="F:protein-N(PI)-phosphohistidine-sugar phosphotransferase activity"/>
    <property type="evidence" value="ECO:0007669"/>
    <property type="project" value="InterPro"/>
</dbReference>
<evidence type="ECO:0000256" key="7">
    <source>
        <dbReference type="ARBA" id="ARBA00022777"/>
    </source>
</evidence>
<dbReference type="PROSITE" id="PS51101">
    <property type="entry name" value="PTS_EIIB_TYPE_4"/>
    <property type="match status" value="1"/>
</dbReference>
<keyword evidence="4 9" id="KW-0762">Sugar transport</keyword>
<keyword evidence="7" id="KW-0418">Kinase</keyword>
<sequence>MASINLIRVDFRLIHGQVITKWSKRVNANRMVIIDDKLANDPFMKDIYAMAAPTGISVEAYTLQDAVNMWKENEFGNGRLLVLFKSVTSAYEALKQGLPIQELQIGGLGGGPGRINVFSAISLDAEDVRQLREMEKMGTEVVLHIVPEEPRVPLEKAIKKFNF</sequence>
<dbReference type="GO" id="GO:0005737">
    <property type="term" value="C:cytoplasm"/>
    <property type="evidence" value="ECO:0007669"/>
    <property type="project" value="UniProtKB-SubCell"/>
</dbReference>
<feature type="domain" description="PTS EIIB type-4" evidence="8">
    <location>
        <begin position="1"/>
        <end position="163"/>
    </location>
</feature>
<dbReference type="AlphaFoldDB" id="A0AAE3HIL8"/>
<proteinExistence type="predicted"/>
<evidence type="ECO:0000256" key="5">
    <source>
        <dbReference type="ARBA" id="ARBA00022679"/>
    </source>
</evidence>
<comment type="caution">
    <text evidence="9">The sequence shown here is derived from an EMBL/GenBank/DDBJ whole genome shotgun (WGS) entry which is preliminary data.</text>
</comment>
<dbReference type="SUPFAM" id="SSF52728">
    <property type="entry name" value="PTS IIb component"/>
    <property type="match status" value="1"/>
</dbReference>
<evidence type="ECO:0000256" key="4">
    <source>
        <dbReference type="ARBA" id="ARBA00022597"/>
    </source>
</evidence>
<dbReference type="GO" id="GO:0016301">
    <property type="term" value="F:kinase activity"/>
    <property type="evidence" value="ECO:0007669"/>
    <property type="project" value="UniProtKB-KW"/>
</dbReference>
<evidence type="ECO:0000256" key="1">
    <source>
        <dbReference type="ARBA" id="ARBA00004496"/>
    </source>
</evidence>
<accession>A0AAE3HIL8</accession>
<evidence type="ECO:0000259" key="8">
    <source>
        <dbReference type="PROSITE" id="PS51101"/>
    </source>
</evidence>